<dbReference type="EMBL" id="JBHUFB010000010">
    <property type="protein sequence ID" value="MFD1813410.1"/>
    <property type="molecule type" value="Genomic_DNA"/>
</dbReference>
<proteinExistence type="predicted"/>
<evidence type="ECO:0008006" key="4">
    <source>
        <dbReference type="Google" id="ProtNLM"/>
    </source>
</evidence>
<evidence type="ECO:0000313" key="3">
    <source>
        <dbReference type="Proteomes" id="UP001597286"/>
    </source>
</evidence>
<keyword evidence="1" id="KW-0732">Signal</keyword>
<name>A0ABW4P4Q7_9NOCA</name>
<feature type="chain" id="PRO_5046754702" description="Dehydratase" evidence="1">
    <location>
        <begin position="27"/>
        <end position="222"/>
    </location>
</feature>
<keyword evidence="3" id="KW-1185">Reference proteome</keyword>
<gene>
    <name evidence="2" type="ORF">ACFSJG_14405</name>
</gene>
<evidence type="ECO:0000313" key="2">
    <source>
        <dbReference type="EMBL" id="MFD1813410.1"/>
    </source>
</evidence>
<accession>A0ABW4P4Q7</accession>
<feature type="signal peptide" evidence="1">
    <location>
        <begin position="1"/>
        <end position="26"/>
    </location>
</feature>
<organism evidence="2 3">
    <name type="scientific">Rhodococcus gannanensis</name>
    <dbReference type="NCBI Taxonomy" id="1960308"/>
    <lineage>
        <taxon>Bacteria</taxon>
        <taxon>Bacillati</taxon>
        <taxon>Actinomycetota</taxon>
        <taxon>Actinomycetes</taxon>
        <taxon>Mycobacteriales</taxon>
        <taxon>Nocardiaceae</taxon>
        <taxon>Rhodococcus</taxon>
    </lineage>
</organism>
<reference evidence="3" key="1">
    <citation type="journal article" date="2019" name="Int. J. Syst. Evol. Microbiol.">
        <title>The Global Catalogue of Microorganisms (GCM) 10K type strain sequencing project: providing services to taxonomists for standard genome sequencing and annotation.</title>
        <authorList>
            <consortium name="The Broad Institute Genomics Platform"/>
            <consortium name="The Broad Institute Genome Sequencing Center for Infectious Disease"/>
            <person name="Wu L."/>
            <person name="Ma J."/>
        </authorList>
    </citation>
    <scope>NUCLEOTIDE SEQUENCE [LARGE SCALE GENOMIC DNA]</scope>
    <source>
        <strain evidence="3">DT72</strain>
    </source>
</reference>
<dbReference type="RefSeq" id="WP_378485871.1">
    <property type="nucleotide sequence ID" value="NZ_JBHUFB010000010.1"/>
</dbReference>
<sequence>MTRSTHTRHVFAAAATVALLVTGMHATGVATAQSGSSDAVHVVTGNDPDLSRSATVTVDNVTVTREVLGPNVAGPGGKITFRTTFAVSDGPARTITRYVDHPQGMTYVSDSAHVTYSEPGGTKVTESLTPVPGHIPTLTGPGSLAGMLVSDIEWPIPTGSTVIVDISYRWLDALNPSFEGYVGVRTGVTADISGLGTQQWPHMSVEASCVNACHPQMFPFAS</sequence>
<evidence type="ECO:0000256" key="1">
    <source>
        <dbReference type="SAM" id="SignalP"/>
    </source>
</evidence>
<protein>
    <recommendedName>
        <fullName evidence="4">Dehydratase</fullName>
    </recommendedName>
</protein>
<comment type="caution">
    <text evidence="2">The sequence shown here is derived from an EMBL/GenBank/DDBJ whole genome shotgun (WGS) entry which is preliminary data.</text>
</comment>
<dbReference type="Proteomes" id="UP001597286">
    <property type="component" value="Unassembled WGS sequence"/>
</dbReference>